<dbReference type="InterPro" id="IPR020845">
    <property type="entry name" value="AMP-binding_CS"/>
</dbReference>
<name>A0A0B1ZTV1_9SPHN</name>
<dbReference type="PANTHER" id="PTHR43201">
    <property type="entry name" value="ACYL-COA SYNTHETASE"/>
    <property type="match status" value="1"/>
</dbReference>
<reference evidence="5 6" key="1">
    <citation type="submission" date="2014-10" db="EMBL/GenBank/DDBJ databases">
        <title>Genome sequence of Novosphingobium malaysiense MUSC 273(T).</title>
        <authorList>
            <person name="Lee L.-H."/>
        </authorList>
    </citation>
    <scope>NUCLEOTIDE SEQUENCE [LARGE SCALE GENOMIC DNA]</scope>
    <source>
        <strain evidence="5 6">MUSC 273</strain>
    </source>
</reference>
<dbReference type="AlphaFoldDB" id="A0A0B1ZTV1"/>
<dbReference type="PROSITE" id="PS00455">
    <property type="entry name" value="AMP_BINDING"/>
    <property type="match status" value="1"/>
</dbReference>
<protein>
    <submittedName>
        <fullName evidence="5">AMP-dependent synthetase</fullName>
    </submittedName>
</protein>
<dbReference type="Gene3D" id="3.30.300.30">
    <property type="match status" value="1"/>
</dbReference>
<comment type="similarity">
    <text evidence="1">Belongs to the ATP-dependent AMP-binding enzyme family.</text>
</comment>
<comment type="caution">
    <text evidence="5">The sequence shown here is derived from an EMBL/GenBank/DDBJ whole genome shotgun (WGS) entry which is preliminary data.</text>
</comment>
<evidence type="ECO:0000256" key="1">
    <source>
        <dbReference type="ARBA" id="ARBA00006432"/>
    </source>
</evidence>
<feature type="domain" description="AMP-binding enzyme C-terminal" evidence="4">
    <location>
        <begin position="477"/>
        <end position="549"/>
    </location>
</feature>
<dbReference type="GO" id="GO:0031956">
    <property type="term" value="F:medium-chain fatty acid-CoA ligase activity"/>
    <property type="evidence" value="ECO:0007669"/>
    <property type="project" value="TreeGrafter"/>
</dbReference>
<dbReference type="SUPFAM" id="SSF56801">
    <property type="entry name" value="Acetyl-CoA synthetase-like"/>
    <property type="match status" value="1"/>
</dbReference>
<dbReference type="STRING" id="1348853.LK12_00455"/>
<dbReference type="InterPro" id="IPR042099">
    <property type="entry name" value="ANL_N_sf"/>
</dbReference>
<feature type="domain" description="AMP-dependent synthetase/ligase" evidence="3">
    <location>
        <begin position="31"/>
        <end position="422"/>
    </location>
</feature>
<dbReference type="InterPro" id="IPR025110">
    <property type="entry name" value="AMP-bd_C"/>
</dbReference>
<dbReference type="EMBL" id="JTDI01000001">
    <property type="protein sequence ID" value="KHK92909.1"/>
    <property type="molecule type" value="Genomic_DNA"/>
</dbReference>
<dbReference type="RefSeq" id="WP_039278066.1">
    <property type="nucleotide sequence ID" value="NZ_JTDI01000001.1"/>
</dbReference>
<gene>
    <name evidence="5" type="ORF">LK12_00455</name>
</gene>
<sequence length="569" mass="61426">MTVTEPALVHGPPLAEEPGLGAMTLPGFLGEVAEKYGAREALVMHHRAGKVERWTYLDLQERACEVARALVACGVGKGDPVGILMTNRLEWVSACFGISLAGGTVVGLSTFSTPDELAYLLSASGAGVLLFERHVIAKDFAAILEQLEPNVACGAPGALGSSDFPFLRHLVEVDPAASGSRDCGAIESWERFLQRGESVPVGIIEKRREAARPSDPALLFFSSGSTGKPKGILNSHRAVCIQGWRNRRIYAFDAPVRTWSANGLFWSGNFAIAIGGTFAGGGALVLQPTFVPSEAIRLMEAERVTLPYCWPHQWAQLEAEPGWHNADLSSFHYCDVERNLRHRQESITTTWLDPRASYGSTETFTISTSYPVDTPRALWEGNNGPPLPGNIIKVVDPETGRTLKRGETGEFAVKGPTLMLGYIGVPSEEALDEAGFYRSGDGGFIDDKGRFVFQGRINDIIKTGGANVSPVEVDWELGSFPGVKICKTTGVPHDTLGEMVVSLIVPEVGSDLDESGVISWLKTRLASYKVPRRILIATEEDLNLTGTAKIKPEDARKVAMARLGHDAAT</sequence>
<keyword evidence="2" id="KW-0436">Ligase</keyword>
<keyword evidence="6" id="KW-1185">Reference proteome</keyword>
<dbReference type="InterPro" id="IPR000873">
    <property type="entry name" value="AMP-dep_synth/lig_dom"/>
</dbReference>
<proteinExistence type="inferred from homology"/>
<dbReference type="Pfam" id="PF13193">
    <property type="entry name" value="AMP-binding_C"/>
    <property type="match status" value="1"/>
</dbReference>
<evidence type="ECO:0000256" key="2">
    <source>
        <dbReference type="ARBA" id="ARBA00022598"/>
    </source>
</evidence>
<dbReference type="GO" id="GO:0006631">
    <property type="term" value="P:fatty acid metabolic process"/>
    <property type="evidence" value="ECO:0007669"/>
    <property type="project" value="TreeGrafter"/>
</dbReference>
<evidence type="ECO:0000259" key="3">
    <source>
        <dbReference type="Pfam" id="PF00501"/>
    </source>
</evidence>
<dbReference type="InterPro" id="IPR045851">
    <property type="entry name" value="AMP-bd_C_sf"/>
</dbReference>
<organism evidence="5 6">
    <name type="scientific">Novosphingobium malaysiense</name>
    <dbReference type="NCBI Taxonomy" id="1348853"/>
    <lineage>
        <taxon>Bacteria</taxon>
        <taxon>Pseudomonadati</taxon>
        <taxon>Pseudomonadota</taxon>
        <taxon>Alphaproteobacteria</taxon>
        <taxon>Sphingomonadales</taxon>
        <taxon>Sphingomonadaceae</taxon>
        <taxon>Novosphingobium</taxon>
    </lineage>
</organism>
<dbReference type="OrthoDB" id="9803968at2"/>
<accession>A0A0B1ZTV1</accession>
<dbReference type="PANTHER" id="PTHR43201:SF5">
    <property type="entry name" value="MEDIUM-CHAIN ACYL-COA LIGASE ACSF2, MITOCHONDRIAL"/>
    <property type="match status" value="1"/>
</dbReference>
<dbReference type="Gene3D" id="3.40.50.12780">
    <property type="entry name" value="N-terminal domain of ligase-like"/>
    <property type="match status" value="1"/>
</dbReference>
<evidence type="ECO:0000259" key="4">
    <source>
        <dbReference type="Pfam" id="PF13193"/>
    </source>
</evidence>
<evidence type="ECO:0000313" key="6">
    <source>
        <dbReference type="Proteomes" id="UP000031057"/>
    </source>
</evidence>
<dbReference type="Proteomes" id="UP000031057">
    <property type="component" value="Unassembled WGS sequence"/>
</dbReference>
<dbReference type="CDD" id="cd04433">
    <property type="entry name" value="AFD_class_I"/>
    <property type="match status" value="1"/>
</dbReference>
<evidence type="ECO:0000313" key="5">
    <source>
        <dbReference type="EMBL" id="KHK92909.1"/>
    </source>
</evidence>
<dbReference type="Pfam" id="PF00501">
    <property type="entry name" value="AMP-binding"/>
    <property type="match status" value="1"/>
</dbReference>